<dbReference type="PANTHER" id="PTHR43401:SF2">
    <property type="entry name" value="L-THREONINE 3-DEHYDROGENASE"/>
    <property type="match status" value="1"/>
</dbReference>
<name>A0ABW2HNR5_9ACTN</name>
<evidence type="ECO:0000256" key="3">
    <source>
        <dbReference type="ARBA" id="ARBA00022833"/>
    </source>
</evidence>
<dbReference type="Proteomes" id="UP001596548">
    <property type="component" value="Unassembled WGS sequence"/>
</dbReference>
<dbReference type="SUPFAM" id="SSF50129">
    <property type="entry name" value="GroES-like"/>
    <property type="match status" value="1"/>
</dbReference>
<comment type="caution">
    <text evidence="6">The sequence shown here is derived from an EMBL/GenBank/DDBJ whole genome shotgun (WGS) entry which is preliminary data.</text>
</comment>
<dbReference type="Gene3D" id="3.90.180.10">
    <property type="entry name" value="Medium-chain alcohol dehydrogenases, catalytic domain"/>
    <property type="match status" value="1"/>
</dbReference>
<dbReference type="InterPro" id="IPR002328">
    <property type="entry name" value="ADH_Zn_CS"/>
</dbReference>
<evidence type="ECO:0000259" key="5">
    <source>
        <dbReference type="Pfam" id="PF08240"/>
    </source>
</evidence>
<evidence type="ECO:0000313" key="7">
    <source>
        <dbReference type="Proteomes" id="UP001596548"/>
    </source>
</evidence>
<keyword evidence="2" id="KW-0479">Metal-binding</keyword>
<protein>
    <submittedName>
        <fullName evidence="6">Zinc-binding dehydrogenase</fullName>
    </submittedName>
</protein>
<dbReference type="SUPFAM" id="SSF51735">
    <property type="entry name" value="NAD(P)-binding Rossmann-fold domains"/>
    <property type="match status" value="1"/>
</dbReference>
<evidence type="ECO:0000256" key="4">
    <source>
        <dbReference type="ARBA" id="ARBA00023002"/>
    </source>
</evidence>
<dbReference type="PANTHER" id="PTHR43401">
    <property type="entry name" value="L-THREONINE 3-DEHYDROGENASE"/>
    <property type="match status" value="1"/>
</dbReference>
<evidence type="ECO:0000313" key="6">
    <source>
        <dbReference type="EMBL" id="MFC7274461.1"/>
    </source>
</evidence>
<dbReference type="InterPro" id="IPR013154">
    <property type="entry name" value="ADH-like_N"/>
</dbReference>
<keyword evidence="3" id="KW-0862">Zinc</keyword>
<reference evidence="7" key="1">
    <citation type="journal article" date="2019" name="Int. J. Syst. Evol. Microbiol.">
        <title>The Global Catalogue of Microorganisms (GCM) 10K type strain sequencing project: providing services to taxonomists for standard genome sequencing and annotation.</title>
        <authorList>
            <consortium name="The Broad Institute Genomics Platform"/>
            <consortium name="The Broad Institute Genome Sequencing Center for Infectious Disease"/>
            <person name="Wu L."/>
            <person name="Ma J."/>
        </authorList>
    </citation>
    <scope>NUCLEOTIDE SEQUENCE [LARGE SCALE GENOMIC DNA]</scope>
    <source>
        <strain evidence="7">XZYJT-10</strain>
    </source>
</reference>
<dbReference type="EMBL" id="JBHTBJ010000006">
    <property type="protein sequence ID" value="MFC7274461.1"/>
    <property type="molecule type" value="Genomic_DNA"/>
</dbReference>
<proteinExistence type="predicted"/>
<evidence type="ECO:0000256" key="2">
    <source>
        <dbReference type="ARBA" id="ARBA00022723"/>
    </source>
</evidence>
<evidence type="ECO:0000256" key="1">
    <source>
        <dbReference type="ARBA" id="ARBA00001947"/>
    </source>
</evidence>
<dbReference type="InterPro" id="IPR036291">
    <property type="entry name" value="NAD(P)-bd_dom_sf"/>
</dbReference>
<dbReference type="Pfam" id="PF08240">
    <property type="entry name" value="ADH_N"/>
    <property type="match status" value="1"/>
</dbReference>
<dbReference type="Gene3D" id="3.40.50.720">
    <property type="entry name" value="NAD(P)-binding Rossmann-like Domain"/>
    <property type="match status" value="1"/>
</dbReference>
<feature type="domain" description="Alcohol dehydrogenase-like N-terminal" evidence="5">
    <location>
        <begin position="24"/>
        <end position="139"/>
    </location>
</feature>
<comment type="cofactor">
    <cofactor evidence="1">
        <name>Zn(2+)</name>
        <dbReference type="ChEBI" id="CHEBI:29105"/>
    </cofactor>
</comment>
<sequence length="336" mass="34778">MRALVFTGPGKAEVLAVAAPVAAPGQAVVDVERVGVCGTDMELFSGEMSYFGTGESTYPLRPGHEWCGVVSAVGDGVDQCWIGRRVTGDTMIGCGRCRRCTSGRHWVCTSRHELGITDGLPGALAEQVAVPATYLHPLPGAVDATLGAMVEPGGNALRCVEAAGLTPGERLLVLGTGTIGLLVALFARARGTEVHLIGKNPRDLELPRSMGFADAWTRDTLPRLTWDGIVDASTGHEMPALALDLIEPGRRLVYIGLSVPPSLVDTRALVLKDVTAVGILGASAGLAGAIDAYAGGSVDPRPLVAGTVSLDEMAGVLAGHHRPPGAGPKIHVDPRL</sequence>
<dbReference type="InterPro" id="IPR011032">
    <property type="entry name" value="GroES-like_sf"/>
</dbReference>
<accession>A0ABW2HNR5</accession>
<dbReference type="InterPro" id="IPR050129">
    <property type="entry name" value="Zn_alcohol_dh"/>
</dbReference>
<gene>
    <name evidence="6" type="ORF">ACFQS1_10760</name>
</gene>
<dbReference type="RefSeq" id="WP_378966451.1">
    <property type="nucleotide sequence ID" value="NZ_JBHTBJ010000006.1"/>
</dbReference>
<keyword evidence="7" id="KW-1185">Reference proteome</keyword>
<keyword evidence="4" id="KW-0560">Oxidoreductase</keyword>
<dbReference type="PROSITE" id="PS00059">
    <property type="entry name" value="ADH_ZINC"/>
    <property type="match status" value="1"/>
</dbReference>
<organism evidence="6 7">
    <name type="scientific">Paractinoplanes rhizophilus</name>
    <dbReference type="NCBI Taxonomy" id="1416877"/>
    <lineage>
        <taxon>Bacteria</taxon>
        <taxon>Bacillati</taxon>
        <taxon>Actinomycetota</taxon>
        <taxon>Actinomycetes</taxon>
        <taxon>Micromonosporales</taxon>
        <taxon>Micromonosporaceae</taxon>
        <taxon>Paractinoplanes</taxon>
    </lineage>
</organism>